<feature type="transmembrane region" description="Helical" evidence="1">
    <location>
        <begin position="80"/>
        <end position="107"/>
    </location>
</feature>
<dbReference type="AlphaFoldDB" id="A0A915DXZ9"/>
<feature type="transmembrane region" description="Helical" evidence="1">
    <location>
        <begin position="191"/>
        <end position="212"/>
    </location>
</feature>
<keyword evidence="1" id="KW-1133">Transmembrane helix</keyword>
<reference evidence="3" key="1">
    <citation type="submission" date="2022-11" db="UniProtKB">
        <authorList>
            <consortium name="WormBaseParasite"/>
        </authorList>
    </citation>
    <scope>IDENTIFICATION</scope>
</reference>
<dbReference type="PANTHER" id="PTHR23021:SF11">
    <property type="entry name" value="SERPENTINE RECEPTOR, CLASS T"/>
    <property type="match status" value="1"/>
</dbReference>
<dbReference type="InterPro" id="IPR019425">
    <property type="entry name" value="7TM_GPCR_serpentine_rcpt_Srt"/>
</dbReference>
<protein>
    <submittedName>
        <fullName evidence="3">Uncharacterized protein</fullName>
    </submittedName>
</protein>
<keyword evidence="1" id="KW-0472">Membrane</keyword>
<evidence type="ECO:0000313" key="2">
    <source>
        <dbReference type="Proteomes" id="UP000887574"/>
    </source>
</evidence>
<evidence type="ECO:0000313" key="3">
    <source>
        <dbReference type="WBParaSite" id="jg24140.1"/>
    </source>
</evidence>
<dbReference type="Proteomes" id="UP000887574">
    <property type="component" value="Unplaced"/>
</dbReference>
<keyword evidence="1" id="KW-0812">Transmembrane</keyword>
<dbReference type="PANTHER" id="PTHR23021">
    <property type="entry name" value="SERPENTINE RECEPTOR, CLASS T"/>
    <property type="match status" value="1"/>
</dbReference>
<sequence>MNIYLFNHNQFLHLYNCSLYDVENVPLTERRNLIVGSIYLVLFFIFENLLSQNSFILDPLHSLPFCHDQTTRSKRLQNNVFYGISDVLCLPIIGLLQGYLGIIGGVYCSFPNLIYVAGDLSMFFWACEGSTATILAFNRCLEISVPKLCDKLFHGRKTWFWLCLPLIYVLIMSIVHMFASGLYCYMQYFDVGEALIILAMFVGLPPVVYLLLNKSMQKDCILMCKRLLRIERKTKSMASSINMKMSSTPVISVKQQNKILIKIENKYC</sequence>
<proteinExistence type="predicted"/>
<evidence type="ECO:0000256" key="1">
    <source>
        <dbReference type="SAM" id="Phobius"/>
    </source>
</evidence>
<dbReference type="WBParaSite" id="jg24140.1">
    <property type="protein sequence ID" value="jg24140.1"/>
    <property type="gene ID" value="jg24140"/>
</dbReference>
<feature type="transmembrane region" description="Helical" evidence="1">
    <location>
        <begin position="113"/>
        <end position="137"/>
    </location>
</feature>
<feature type="transmembrane region" description="Helical" evidence="1">
    <location>
        <begin position="158"/>
        <end position="179"/>
    </location>
</feature>
<organism evidence="2 3">
    <name type="scientific">Ditylenchus dipsaci</name>
    <dbReference type="NCBI Taxonomy" id="166011"/>
    <lineage>
        <taxon>Eukaryota</taxon>
        <taxon>Metazoa</taxon>
        <taxon>Ecdysozoa</taxon>
        <taxon>Nematoda</taxon>
        <taxon>Chromadorea</taxon>
        <taxon>Rhabditida</taxon>
        <taxon>Tylenchina</taxon>
        <taxon>Tylenchomorpha</taxon>
        <taxon>Sphaerularioidea</taxon>
        <taxon>Anguinidae</taxon>
        <taxon>Anguininae</taxon>
        <taxon>Ditylenchus</taxon>
    </lineage>
</organism>
<accession>A0A915DXZ9</accession>
<name>A0A915DXZ9_9BILA</name>
<dbReference type="Pfam" id="PF10321">
    <property type="entry name" value="7TM_GPCR_Srt"/>
    <property type="match status" value="1"/>
</dbReference>
<keyword evidence="2" id="KW-1185">Reference proteome</keyword>